<dbReference type="STRING" id="989370.AOQ71_12550"/>
<sequence>MKRFEVANGNAPASSLENVGSFEVLKDAARVASTHSKYAGKLLMGERDEKFAGMFDELD</sequence>
<gene>
    <name evidence="1" type="ORF">AOQ71_12550</name>
</gene>
<keyword evidence="2" id="KW-1185">Reference proteome</keyword>
<reference evidence="1 2" key="1">
    <citation type="submission" date="2015-09" db="EMBL/GenBank/DDBJ databases">
        <title>Draft Genome Sequence of Bradyrhizobium manausense Strain BR 3351T, a Novel Symbiotic Nitrogen-Fixing Alphaproteobacterium Isolated from Brazilian Amazon Rain Forest.</title>
        <authorList>
            <person name="De Araujo J.L."/>
            <person name="Zilli J.E."/>
        </authorList>
    </citation>
    <scope>NUCLEOTIDE SEQUENCE [LARGE SCALE GENOMIC DNA]</scope>
    <source>
        <strain evidence="1 2">BR3351</strain>
    </source>
</reference>
<evidence type="ECO:0000313" key="2">
    <source>
        <dbReference type="Proteomes" id="UP000051936"/>
    </source>
</evidence>
<name>A0A0R3E5G7_9BRAD</name>
<protein>
    <submittedName>
        <fullName evidence="1">Uncharacterized protein</fullName>
    </submittedName>
</protein>
<dbReference type="Proteomes" id="UP000051936">
    <property type="component" value="Unassembled WGS sequence"/>
</dbReference>
<dbReference type="AlphaFoldDB" id="A0A0R3E5G7"/>
<evidence type="ECO:0000313" key="1">
    <source>
        <dbReference type="EMBL" id="KRQ14706.1"/>
    </source>
</evidence>
<comment type="caution">
    <text evidence="1">The sequence shown here is derived from an EMBL/GenBank/DDBJ whole genome shotgun (WGS) entry which is preliminary data.</text>
</comment>
<proteinExistence type="predicted"/>
<organism evidence="1 2">
    <name type="scientific">Bradyrhizobium manausense</name>
    <dbReference type="NCBI Taxonomy" id="989370"/>
    <lineage>
        <taxon>Bacteria</taxon>
        <taxon>Pseudomonadati</taxon>
        <taxon>Pseudomonadota</taxon>
        <taxon>Alphaproteobacteria</taxon>
        <taxon>Hyphomicrobiales</taxon>
        <taxon>Nitrobacteraceae</taxon>
        <taxon>Bradyrhizobium</taxon>
    </lineage>
</organism>
<dbReference type="EMBL" id="LJYG01000047">
    <property type="protein sequence ID" value="KRQ14706.1"/>
    <property type="molecule type" value="Genomic_DNA"/>
</dbReference>
<accession>A0A0R3E5G7</accession>